<proteinExistence type="predicted"/>
<sequence length="121" mass="14378">MKKEKQRLLEIAGISKPKLNEEFKVDPKYTHFAALKSTGKIINGWDYTGYDPEELKQERDHYFLNDIRDNDISPKMVSILTKKYLERNGIDPMNWDNWHKGDHDETSFMTDKENMKYLGYS</sequence>
<name>X1ADG4_9ZZZZ</name>
<accession>X1ADG4</accession>
<reference evidence="1" key="1">
    <citation type="journal article" date="2014" name="Front. Microbiol.">
        <title>High frequency of phylogenetically diverse reductive dehalogenase-homologous genes in deep subseafloor sedimentary metagenomes.</title>
        <authorList>
            <person name="Kawai M."/>
            <person name="Futagami T."/>
            <person name="Toyoda A."/>
            <person name="Takaki Y."/>
            <person name="Nishi S."/>
            <person name="Hori S."/>
            <person name="Arai W."/>
            <person name="Tsubouchi T."/>
            <person name="Morono Y."/>
            <person name="Uchiyama I."/>
            <person name="Ito T."/>
            <person name="Fujiyama A."/>
            <person name="Inagaki F."/>
            <person name="Takami H."/>
        </authorList>
    </citation>
    <scope>NUCLEOTIDE SEQUENCE</scope>
    <source>
        <strain evidence="1">Expedition CK06-06</strain>
    </source>
</reference>
<comment type="caution">
    <text evidence="1">The sequence shown here is derived from an EMBL/GenBank/DDBJ whole genome shotgun (WGS) entry which is preliminary data.</text>
</comment>
<dbReference type="AlphaFoldDB" id="X1ADG4"/>
<gene>
    <name evidence="1" type="ORF">S01H4_23702</name>
</gene>
<organism evidence="1">
    <name type="scientific">marine sediment metagenome</name>
    <dbReference type="NCBI Taxonomy" id="412755"/>
    <lineage>
        <taxon>unclassified sequences</taxon>
        <taxon>metagenomes</taxon>
        <taxon>ecological metagenomes</taxon>
    </lineage>
</organism>
<evidence type="ECO:0000313" key="1">
    <source>
        <dbReference type="EMBL" id="GAG79969.1"/>
    </source>
</evidence>
<dbReference type="EMBL" id="BART01011038">
    <property type="protein sequence ID" value="GAG79969.1"/>
    <property type="molecule type" value="Genomic_DNA"/>
</dbReference>
<protein>
    <submittedName>
        <fullName evidence="1">Uncharacterized protein</fullName>
    </submittedName>
</protein>